<feature type="domain" description="Methylaspartate ammonia-lyase N-terminal" evidence="3">
    <location>
        <begin position="8"/>
        <end position="52"/>
    </location>
</feature>
<evidence type="ECO:0000313" key="6">
    <source>
        <dbReference type="Proteomes" id="UP000076744"/>
    </source>
</evidence>
<reference evidence="5 6" key="1">
    <citation type="journal article" date="2016" name="Genome Biol. Evol.">
        <title>Divergent and convergent evolution of fungal pathogenicity.</title>
        <authorList>
            <person name="Shang Y."/>
            <person name="Xiao G."/>
            <person name="Zheng P."/>
            <person name="Cen K."/>
            <person name="Zhan S."/>
            <person name="Wang C."/>
        </authorList>
    </citation>
    <scope>NUCLEOTIDE SEQUENCE [LARGE SCALE GENOMIC DNA]</scope>
    <source>
        <strain evidence="5 6">ARSEF 2679</strain>
    </source>
</reference>
<dbReference type="AlphaFoldDB" id="A0A167XIP9"/>
<evidence type="ECO:0000313" key="5">
    <source>
        <dbReference type="EMBL" id="OAA65019.1"/>
    </source>
</evidence>
<feature type="domain" description="Methylaspartate ammonia-lyase N-terminal" evidence="3">
    <location>
        <begin position="53"/>
        <end position="124"/>
    </location>
</feature>
<dbReference type="GO" id="GO:0016829">
    <property type="term" value="F:lyase activity"/>
    <property type="evidence" value="ECO:0007669"/>
    <property type="project" value="UniProtKB-KW"/>
</dbReference>
<dbReference type="Pfam" id="PF07476">
    <property type="entry name" value="MAAL_C"/>
    <property type="match status" value="1"/>
</dbReference>
<proteinExistence type="predicted"/>
<dbReference type="OrthoDB" id="4284521at2759"/>
<feature type="region of interest" description="Disordered" evidence="2">
    <location>
        <begin position="248"/>
        <end position="275"/>
    </location>
</feature>
<evidence type="ECO:0000256" key="1">
    <source>
        <dbReference type="ARBA" id="ARBA00001946"/>
    </source>
</evidence>
<dbReference type="Gene3D" id="3.30.390.10">
    <property type="entry name" value="Enolase-like, N-terminal domain"/>
    <property type="match status" value="2"/>
</dbReference>
<dbReference type="Pfam" id="PF05034">
    <property type="entry name" value="MAAL_N"/>
    <property type="match status" value="2"/>
</dbReference>
<protein>
    <submittedName>
        <fullName evidence="5">Methylaspartate ammonia-lyase</fullName>
    </submittedName>
</protein>
<evidence type="ECO:0000259" key="3">
    <source>
        <dbReference type="Pfam" id="PF05034"/>
    </source>
</evidence>
<evidence type="ECO:0000256" key="2">
    <source>
        <dbReference type="SAM" id="MobiDB-lite"/>
    </source>
</evidence>
<dbReference type="InterPro" id="IPR022662">
    <property type="entry name" value="MeAsp_NH4-lyase_C"/>
</dbReference>
<sequence length="275" mass="30582">MGRTRVQPTNVRFVCGLSGYFHKDLAAVKSSPHFDPLAVDGAPVTPGFTSVHLPFLRAVAGPWLLRRDVSVFRANAIAVDALGGSGGCGRRLHTAVRYGLTQALLSATALVWRCTAAEVIAREWAVEMSARPVDILASCHCNDWLQLDRMIMKRVALLPHASFVHVRDIGPEGDYLLEYVRSVSRRIQERGASDYHPRLHFDVYGRLGEAFADAEIPSFMELVARAAHPYGPVLIESPIVASSREAQIQRPRQLKQPACPSHRRPDRRRRVVQHS</sequence>
<dbReference type="SUPFAM" id="SSF54826">
    <property type="entry name" value="Enolase N-terminal domain-like"/>
    <property type="match status" value="1"/>
</dbReference>
<feature type="domain" description="Methylaspartate ammonia-lyase C-terminal" evidence="4">
    <location>
        <begin position="129"/>
        <end position="256"/>
    </location>
</feature>
<dbReference type="SUPFAM" id="SSF51604">
    <property type="entry name" value="Enolase C-terminal domain-like"/>
    <property type="match status" value="1"/>
</dbReference>
<dbReference type="RefSeq" id="XP_018704991.1">
    <property type="nucleotide sequence ID" value="XM_018848035.1"/>
</dbReference>
<name>A0A167XIP9_CORFA</name>
<keyword evidence="6" id="KW-1185">Reference proteome</keyword>
<dbReference type="Gene3D" id="3.20.20.120">
    <property type="entry name" value="Enolase-like C-terminal domain"/>
    <property type="match status" value="1"/>
</dbReference>
<organism evidence="5 6">
    <name type="scientific">Cordyceps fumosorosea (strain ARSEF 2679)</name>
    <name type="common">Isaria fumosorosea</name>
    <dbReference type="NCBI Taxonomy" id="1081104"/>
    <lineage>
        <taxon>Eukaryota</taxon>
        <taxon>Fungi</taxon>
        <taxon>Dikarya</taxon>
        <taxon>Ascomycota</taxon>
        <taxon>Pezizomycotina</taxon>
        <taxon>Sordariomycetes</taxon>
        <taxon>Hypocreomycetidae</taxon>
        <taxon>Hypocreales</taxon>
        <taxon>Cordycipitaceae</taxon>
        <taxon>Cordyceps</taxon>
    </lineage>
</organism>
<dbReference type="GeneID" id="30020721"/>
<dbReference type="EMBL" id="AZHB01000009">
    <property type="protein sequence ID" value="OAA65019.1"/>
    <property type="molecule type" value="Genomic_DNA"/>
</dbReference>
<dbReference type="InterPro" id="IPR036849">
    <property type="entry name" value="Enolase-like_C_sf"/>
</dbReference>
<accession>A0A167XIP9</accession>
<dbReference type="Proteomes" id="UP000076744">
    <property type="component" value="Unassembled WGS sequence"/>
</dbReference>
<evidence type="ECO:0000259" key="4">
    <source>
        <dbReference type="Pfam" id="PF07476"/>
    </source>
</evidence>
<comment type="cofactor">
    <cofactor evidence="1">
        <name>Mg(2+)</name>
        <dbReference type="ChEBI" id="CHEBI:18420"/>
    </cofactor>
</comment>
<dbReference type="InterPro" id="IPR022665">
    <property type="entry name" value="MeAsp_NH4-lyase_N"/>
</dbReference>
<comment type="caution">
    <text evidence="5">The sequence shown here is derived from an EMBL/GenBank/DDBJ whole genome shotgun (WGS) entry which is preliminary data.</text>
</comment>
<feature type="compositionally biased region" description="Basic residues" evidence="2">
    <location>
        <begin position="261"/>
        <end position="275"/>
    </location>
</feature>
<gene>
    <name evidence="5" type="ORF">ISF_04429</name>
</gene>
<dbReference type="InterPro" id="IPR029017">
    <property type="entry name" value="Enolase-like_N"/>
</dbReference>
<keyword evidence="5" id="KW-0456">Lyase</keyword>